<name>A0A2M4BPZ8_9DIPT</name>
<dbReference type="GO" id="GO:0005773">
    <property type="term" value="C:vacuole"/>
    <property type="evidence" value="ECO:0007669"/>
    <property type="project" value="TreeGrafter"/>
</dbReference>
<feature type="active site" description="Nucleophile" evidence="6 7">
    <location>
        <position position="153"/>
    </location>
</feature>
<feature type="active site" description="Proton donor" evidence="6">
    <location>
        <position position="264"/>
    </location>
</feature>
<organism evidence="9">
    <name type="scientific">Anopheles marajoara</name>
    <dbReference type="NCBI Taxonomy" id="58244"/>
    <lineage>
        <taxon>Eukaryota</taxon>
        <taxon>Metazoa</taxon>
        <taxon>Ecdysozoa</taxon>
        <taxon>Arthropoda</taxon>
        <taxon>Hexapoda</taxon>
        <taxon>Insecta</taxon>
        <taxon>Pterygota</taxon>
        <taxon>Neoptera</taxon>
        <taxon>Endopterygota</taxon>
        <taxon>Diptera</taxon>
        <taxon>Nematocera</taxon>
        <taxon>Culicoidea</taxon>
        <taxon>Culicidae</taxon>
        <taxon>Anophelinae</taxon>
        <taxon>Anopheles</taxon>
    </lineage>
</organism>
<evidence type="ECO:0000256" key="1">
    <source>
        <dbReference type="ARBA" id="ARBA00004239"/>
    </source>
</evidence>
<keyword evidence="4 8" id="KW-0732">Signal</keyword>
<dbReference type="AlphaFoldDB" id="A0A2M4BPZ8"/>
<dbReference type="FunFam" id="3.40.50.880:FF:000024">
    <property type="entry name" value="Folate gamma-glutamyl hydrolase"/>
    <property type="match status" value="1"/>
</dbReference>
<evidence type="ECO:0000256" key="3">
    <source>
        <dbReference type="ARBA" id="ARBA00022525"/>
    </source>
</evidence>
<accession>A0A2M4BPZ8</accession>
<dbReference type="InterPro" id="IPR011697">
    <property type="entry name" value="Peptidase_C26"/>
</dbReference>
<feature type="chain" id="PRO_5014630265" description="folate gamma-glutamyl hydrolase" evidence="8">
    <location>
        <begin position="29"/>
        <end position="402"/>
    </location>
</feature>
<dbReference type="Gene3D" id="3.40.50.880">
    <property type="match status" value="1"/>
</dbReference>
<dbReference type="SUPFAM" id="SSF52317">
    <property type="entry name" value="Class I glutamine amidotransferase-like"/>
    <property type="match status" value="1"/>
</dbReference>
<dbReference type="InterPro" id="IPR029062">
    <property type="entry name" value="Class_I_gatase-like"/>
</dbReference>
<keyword evidence="5 7" id="KW-0378">Hydrolase</keyword>
<dbReference type="GO" id="GO:0005576">
    <property type="term" value="C:extracellular region"/>
    <property type="evidence" value="ECO:0007669"/>
    <property type="project" value="UniProtKB-SubCell"/>
</dbReference>
<proteinExistence type="inferred from homology"/>
<dbReference type="InterPro" id="IPR015527">
    <property type="entry name" value="Pept_C26_g-glut_hydrolase"/>
</dbReference>
<dbReference type="GO" id="GO:0046900">
    <property type="term" value="P:tetrahydrofolylpolyglutamate metabolic process"/>
    <property type="evidence" value="ECO:0007669"/>
    <property type="project" value="TreeGrafter"/>
</dbReference>
<dbReference type="PROSITE" id="PS51273">
    <property type="entry name" value="GATASE_TYPE_1"/>
    <property type="match status" value="1"/>
</dbReference>
<dbReference type="GO" id="GO:0034722">
    <property type="term" value="F:gamma-glutamyl-peptidase activity"/>
    <property type="evidence" value="ECO:0007669"/>
    <property type="project" value="UniProtKB-UniRule"/>
</dbReference>
<evidence type="ECO:0000256" key="5">
    <source>
        <dbReference type="ARBA" id="ARBA00022801"/>
    </source>
</evidence>
<dbReference type="Pfam" id="PF07722">
    <property type="entry name" value="Peptidase_C26"/>
    <property type="match status" value="1"/>
</dbReference>
<dbReference type="EC" id="3.4.19.9" evidence="7"/>
<keyword evidence="3" id="KW-0964">Secreted</keyword>
<feature type="active site" evidence="7">
    <location>
        <position position="264"/>
    </location>
</feature>
<dbReference type="EMBL" id="GGFJ01006016">
    <property type="protein sequence ID" value="MBW55157.1"/>
    <property type="molecule type" value="Transcribed_RNA"/>
</dbReference>
<feature type="signal peptide" evidence="8">
    <location>
        <begin position="1"/>
        <end position="28"/>
    </location>
</feature>
<comment type="subcellular location">
    <subcellularLocation>
        <location evidence="1">Secreted</location>
        <location evidence="1">Extracellular space</location>
    </subcellularLocation>
</comment>
<evidence type="ECO:0000256" key="4">
    <source>
        <dbReference type="ARBA" id="ARBA00022729"/>
    </source>
</evidence>
<reference evidence="9" key="1">
    <citation type="submission" date="2018-01" db="EMBL/GenBank/DDBJ databases">
        <title>An insight into the sialome of Amazonian anophelines.</title>
        <authorList>
            <person name="Ribeiro J.M."/>
            <person name="Scarpassa V."/>
            <person name="Calvo E."/>
        </authorList>
    </citation>
    <scope>NUCLEOTIDE SEQUENCE</scope>
    <source>
        <tissue evidence="9">Salivary glands</tissue>
    </source>
</reference>
<evidence type="ECO:0000256" key="8">
    <source>
        <dbReference type="SAM" id="SignalP"/>
    </source>
</evidence>
<evidence type="ECO:0000256" key="7">
    <source>
        <dbReference type="PROSITE-ProRule" id="PRU00607"/>
    </source>
</evidence>
<comment type="catalytic activity">
    <reaction evidence="7">
        <text>(6S)-5,6,7,8-tetrahydrofolyl-(gamma-L-Glu)(n) + (n-1) H2O = (6S)-5,6,7,8-tetrahydrofolate + (n-1) L-glutamate</text>
        <dbReference type="Rhea" id="RHEA:56784"/>
        <dbReference type="Rhea" id="RHEA-COMP:14738"/>
        <dbReference type="ChEBI" id="CHEBI:15377"/>
        <dbReference type="ChEBI" id="CHEBI:29985"/>
        <dbReference type="ChEBI" id="CHEBI:57453"/>
        <dbReference type="ChEBI" id="CHEBI:141005"/>
        <dbReference type="EC" id="3.4.19.9"/>
    </reaction>
</comment>
<evidence type="ECO:0000256" key="2">
    <source>
        <dbReference type="ARBA" id="ARBA00011083"/>
    </source>
</evidence>
<dbReference type="PROSITE" id="PS51275">
    <property type="entry name" value="PEPTIDASE_C26_GGH"/>
    <property type="match status" value="1"/>
</dbReference>
<evidence type="ECO:0000256" key="6">
    <source>
        <dbReference type="PIRSR" id="PIRSR615527-1"/>
    </source>
</evidence>
<evidence type="ECO:0000313" key="9">
    <source>
        <dbReference type="EMBL" id="MBW55157.1"/>
    </source>
</evidence>
<dbReference type="PANTHER" id="PTHR11315:SF0">
    <property type="entry name" value="FOLATE GAMMA-GLUTAMYL HYDROLASE"/>
    <property type="match status" value="1"/>
</dbReference>
<dbReference type="PANTHER" id="PTHR11315">
    <property type="entry name" value="PROTEASE FAMILY C26 GAMMA-GLUTAMYL HYDROLASE"/>
    <property type="match status" value="1"/>
</dbReference>
<comment type="similarity">
    <text evidence="2">Belongs to the peptidase C26 family.</text>
</comment>
<protein>
    <recommendedName>
        <fullName evidence="7">folate gamma-glutamyl hydrolase</fullName>
        <ecNumber evidence="7">3.4.19.9</ecNumber>
    </recommendedName>
</protein>
<sequence length="402" mass="44781">MAISVSSGRGAMQLCLVVVVAVLAAVDAKQLLVQRQKAASKALVNDKPVVGILSQELSYLMTQNYGDQGYDSYIAASYVKFVEGAGARVVPIWINQPPEYYEEMMSYVNGILFPGGATWFNQSNGYADAGRHIYDHAIRLNDNGDYFPLWGTCLGFELLTYLAANGAEHRAHCSSSSQALPLNFKNDFRDSRLFGKAPKEVIDILSREPVTANFHQFCVTEANLTAYGLDDTWRVMSVDRDWNGMEFISTIEHKTYPFYGIQFHPEKNIYEWISNKNISHTANAVQAAQYFADFFIGETRRSDHQFRDEAQIDQHVIYNYQPVFTGLKRSSFEQCYMFGGKRCDGSNCTSVIDLSIDGEEEEEEEGVGGGSSAAGIPLASTTCMLTIVSLHLLLHILPRLSA</sequence>